<organism evidence="2 3">
    <name type="scientific">Enterococcus villorum</name>
    <dbReference type="NCBI Taxonomy" id="112904"/>
    <lineage>
        <taxon>Bacteria</taxon>
        <taxon>Bacillati</taxon>
        <taxon>Bacillota</taxon>
        <taxon>Bacilli</taxon>
        <taxon>Lactobacillales</taxon>
        <taxon>Enterococcaceae</taxon>
        <taxon>Enterococcus</taxon>
    </lineage>
</organism>
<dbReference type="GO" id="GO:0016747">
    <property type="term" value="F:acyltransferase activity, transferring groups other than amino-acyl groups"/>
    <property type="evidence" value="ECO:0007669"/>
    <property type="project" value="InterPro"/>
</dbReference>
<dbReference type="AlphaFoldDB" id="A0A511J1E5"/>
<proteinExistence type="predicted"/>
<evidence type="ECO:0000259" key="1">
    <source>
        <dbReference type="PROSITE" id="PS51186"/>
    </source>
</evidence>
<evidence type="ECO:0000313" key="3">
    <source>
        <dbReference type="Proteomes" id="UP000321830"/>
    </source>
</evidence>
<dbReference type="InterPro" id="IPR016181">
    <property type="entry name" value="Acyl_CoA_acyltransferase"/>
</dbReference>
<dbReference type="PANTHER" id="PTHR43792">
    <property type="entry name" value="GNAT FAMILY, PUTATIVE (AFU_ORTHOLOGUE AFUA_3G00765)-RELATED-RELATED"/>
    <property type="match status" value="1"/>
</dbReference>
<name>A0A511J1E5_9ENTE</name>
<dbReference type="Proteomes" id="UP000321830">
    <property type="component" value="Unassembled WGS sequence"/>
</dbReference>
<dbReference type="EMBL" id="BJWF01000010">
    <property type="protein sequence ID" value="GEL91835.1"/>
    <property type="molecule type" value="Genomic_DNA"/>
</dbReference>
<dbReference type="InterPro" id="IPR051531">
    <property type="entry name" value="N-acetyltransferase"/>
</dbReference>
<dbReference type="Pfam" id="PF13302">
    <property type="entry name" value="Acetyltransf_3"/>
    <property type="match status" value="1"/>
</dbReference>
<dbReference type="SUPFAM" id="SSF55729">
    <property type="entry name" value="Acyl-CoA N-acyltransferases (Nat)"/>
    <property type="match status" value="1"/>
</dbReference>
<sequence>MEETNSRNVIFAQYQRIETKRLILRPVTLQDAQDMYEYAKDEETTHFVFPMHQSITDTKNNIANYFMATPLGKYGIELKDTHQLIGTIDLRVQESQDNAEIGYTLNKKYWGKGIIAEACQALLKLGFEELNLIRIYAYHDVENPNSGRVMEKIGMKKEGVIPYARRSKGKVVTLVLRGITQKEWLAQKE</sequence>
<dbReference type="Gene3D" id="3.40.630.30">
    <property type="match status" value="1"/>
</dbReference>
<dbReference type="InterPro" id="IPR000182">
    <property type="entry name" value="GNAT_dom"/>
</dbReference>
<comment type="caution">
    <text evidence="2">The sequence shown here is derived from an EMBL/GenBank/DDBJ whole genome shotgun (WGS) entry which is preliminary data.</text>
</comment>
<dbReference type="PROSITE" id="PS51186">
    <property type="entry name" value="GNAT"/>
    <property type="match status" value="1"/>
</dbReference>
<dbReference type="RefSeq" id="WP_010750753.1">
    <property type="nucleotide sequence ID" value="NZ_BJWF01000010.1"/>
</dbReference>
<reference evidence="2 3" key="1">
    <citation type="submission" date="2019-07" db="EMBL/GenBank/DDBJ databases">
        <title>Whole genome shotgun sequence of Enterococcus villorum NBRC 100699.</title>
        <authorList>
            <person name="Hosoyama A."/>
            <person name="Uohara A."/>
            <person name="Ohji S."/>
            <person name="Ichikawa N."/>
        </authorList>
    </citation>
    <scope>NUCLEOTIDE SEQUENCE [LARGE SCALE GENOMIC DNA]</scope>
    <source>
        <strain evidence="2 3">NBRC 100699</strain>
    </source>
</reference>
<keyword evidence="2" id="KW-0808">Transferase</keyword>
<feature type="domain" description="N-acetyltransferase" evidence="1">
    <location>
        <begin position="22"/>
        <end position="177"/>
    </location>
</feature>
<protein>
    <submittedName>
        <fullName evidence="2">N-acetyltransferase</fullName>
    </submittedName>
</protein>
<gene>
    <name evidence="2" type="ORF">EVI01_11720</name>
</gene>
<accession>A0A511J1E5</accession>
<evidence type="ECO:0000313" key="2">
    <source>
        <dbReference type="EMBL" id="GEL91835.1"/>
    </source>
</evidence>